<dbReference type="SUPFAM" id="SSF52080">
    <property type="entry name" value="Ribosomal proteins L15p and L18e"/>
    <property type="match status" value="1"/>
</dbReference>
<keyword evidence="8" id="KW-1185">Reference proteome</keyword>
<protein>
    <recommendedName>
        <fullName evidence="4">Large ribosomal subunit protein uL15</fullName>
    </recommendedName>
</protein>
<evidence type="ECO:0000313" key="8">
    <source>
        <dbReference type="Proteomes" id="UP001321580"/>
    </source>
</evidence>
<dbReference type="EMBL" id="JASGBI010000001">
    <property type="protein sequence ID" value="MDI9239036.1"/>
    <property type="molecule type" value="Genomic_DNA"/>
</dbReference>
<dbReference type="InterPro" id="IPR021131">
    <property type="entry name" value="Ribosomal_uL15/eL18"/>
</dbReference>
<dbReference type="Proteomes" id="UP001321580">
    <property type="component" value="Unassembled WGS sequence"/>
</dbReference>
<feature type="domain" description="Large ribosomal subunit protein uL15/eL18" evidence="6">
    <location>
        <begin position="89"/>
        <end position="146"/>
    </location>
</feature>
<feature type="region of interest" description="Disordered" evidence="5">
    <location>
        <begin position="22"/>
        <end position="55"/>
    </location>
</feature>
<evidence type="ECO:0000256" key="5">
    <source>
        <dbReference type="SAM" id="MobiDB-lite"/>
    </source>
</evidence>
<comment type="function">
    <text evidence="4">Binds to the 23S rRNA.</text>
</comment>
<dbReference type="RefSeq" id="WP_283213979.1">
    <property type="nucleotide sequence ID" value="NZ_JASGBI010000001.1"/>
</dbReference>
<evidence type="ECO:0000256" key="3">
    <source>
        <dbReference type="ARBA" id="ARBA00023274"/>
    </source>
</evidence>
<dbReference type="InterPro" id="IPR030878">
    <property type="entry name" value="Ribosomal_uL15"/>
</dbReference>
<evidence type="ECO:0000256" key="2">
    <source>
        <dbReference type="ARBA" id="ARBA00022980"/>
    </source>
</evidence>
<evidence type="ECO:0000256" key="4">
    <source>
        <dbReference type="HAMAP-Rule" id="MF_01341"/>
    </source>
</evidence>
<dbReference type="GO" id="GO:0005840">
    <property type="term" value="C:ribosome"/>
    <property type="evidence" value="ECO:0007669"/>
    <property type="project" value="UniProtKB-KW"/>
</dbReference>
<dbReference type="InterPro" id="IPR005749">
    <property type="entry name" value="Ribosomal_uL15_bac-type"/>
</dbReference>
<organism evidence="7 8">
    <name type="scientific">Lysobacter stagni</name>
    <dbReference type="NCBI Taxonomy" id="3045172"/>
    <lineage>
        <taxon>Bacteria</taxon>
        <taxon>Pseudomonadati</taxon>
        <taxon>Pseudomonadota</taxon>
        <taxon>Gammaproteobacteria</taxon>
        <taxon>Lysobacterales</taxon>
        <taxon>Lysobacteraceae</taxon>
        <taxon>Lysobacter</taxon>
    </lineage>
</organism>
<dbReference type="HAMAP" id="MF_01341">
    <property type="entry name" value="Ribosomal_uL15"/>
    <property type="match status" value="1"/>
</dbReference>
<gene>
    <name evidence="4 7" type="primary">rplO</name>
    <name evidence="7" type="ORF">QLQ15_08950</name>
</gene>
<accession>A0ABT6XFW9</accession>
<feature type="compositionally biased region" description="Gly residues" evidence="5">
    <location>
        <begin position="23"/>
        <end position="33"/>
    </location>
</feature>
<comment type="caution">
    <text evidence="7">The sequence shown here is derived from an EMBL/GenBank/DDBJ whole genome shotgun (WGS) entry which is preliminary data.</text>
</comment>
<evidence type="ECO:0000256" key="1">
    <source>
        <dbReference type="ARBA" id="ARBA00007320"/>
    </source>
</evidence>
<name>A0ABT6XFW9_9GAMM</name>
<evidence type="ECO:0000259" key="6">
    <source>
        <dbReference type="Pfam" id="PF00828"/>
    </source>
</evidence>
<evidence type="ECO:0000313" key="7">
    <source>
        <dbReference type="EMBL" id="MDI9239036.1"/>
    </source>
</evidence>
<keyword evidence="3 4" id="KW-0687">Ribonucleoprotein</keyword>
<comment type="similarity">
    <text evidence="1 4">Belongs to the universal ribosomal protein uL15 family.</text>
</comment>
<dbReference type="Pfam" id="PF00828">
    <property type="entry name" value="Ribosomal_L27A"/>
    <property type="match status" value="1"/>
</dbReference>
<reference evidence="7 8" key="1">
    <citation type="submission" date="2023-05" db="EMBL/GenBank/DDBJ databases">
        <title>Lysobacter sp. strain LF1 Genome sequencing and assembly.</title>
        <authorList>
            <person name="Jung Y."/>
        </authorList>
    </citation>
    <scope>NUCLEOTIDE SEQUENCE [LARGE SCALE GENOMIC DNA]</scope>
    <source>
        <strain evidence="7 8">LF1</strain>
    </source>
</reference>
<keyword evidence="4" id="KW-0694">RNA-binding</keyword>
<comment type="subunit">
    <text evidence="4">Part of the 50S ribosomal subunit.</text>
</comment>
<sequence length="147" mass="15342">MIMRLNTLQPAEGARTERTRVGRGIGSGLGKTAGRGHKGSFARSGKGKIKAGFEGGQMPMQRRLPKIGFRSKLARDTAEVLLYQLDKLPAGDVDFAALKAAKLVPSTAKQAKVVVKGEVTKKFVLKGVAATAGAKAAIIAAGGKVEE</sequence>
<proteinExistence type="inferred from homology"/>
<dbReference type="Gene3D" id="3.100.10.10">
    <property type="match status" value="1"/>
</dbReference>
<dbReference type="NCBIfam" id="TIGR01071">
    <property type="entry name" value="rplO_bact"/>
    <property type="match status" value="1"/>
</dbReference>
<keyword evidence="4" id="KW-0699">rRNA-binding</keyword>
<feature type="compositionally biased region" description="Basic residues" evidence="5">
    <location>
        <begin position="34"/>
        <end position="49"/>
    </location>
</feature>
<dbReference type="PANTHER" id="PTHR12934">
    <property type="entry name" value="50S RIBOSOMAL PROTEIN L15"/>
    <property type="match status" value="1"/>
</dbReference>
<dbReference type="PANTHER" id="PTHR12934:SF11">
    <property type="entry name" value="LARGE RIBOSOMAL SUBUNIT PROTEIN UL15M"/>
    <property type="match status" value="1"/>
</dbReference>
<keyword evidence="2 4" id="KW-0689">Ribosomal protein</keyword>
<dbReference type="InterPro" id="IPR036227">
    <property type="entry name" value="Ribosomal_uL15/eL18_sf"/>
</dbReference>